<dbReference type="EMBL" id="JBHRTO010000001">
    <property type="protein sequence ID" value="MFC3181391.1"/>
    <property type="molecule type" value="Genomic_DNA"/>
</dbReference>
<dbReference type="InterPro" id="IPR029056">
    <property type="entry name" value="Ribokinase-like"/>
</dbReference>
<evidence type="ECO:0000313" key="5">
    <source>
        <dbReference type="Proteomes" id="UP001595547"/>
    </source>
</evidence>
<dbReference type="RefSeq" id="WP_380072998.1">
    <property type="nucleotide sequence ID" value="NZ_JBHRTO010000001.1"/>
</dbReference>
<dbReference type="InterPro" id="IPR011611">
    <property type="entry name" value="PfkB_dom"/>
</dbReference>
<protein>
    <submittedName>
        <fullName evidence="4">PfkB family carbohydrate kinase</fullName>
    </submittedName>
</protein>
<dbReference type="GO" id="GO:0016301">
    <property type="term" value="F:kinase activity"/>
    <property type="evidence" value="ECO:0007669"/>
    <property type="project" value="UniProtKB-KW"/>
</dbReference>
<keyword evidence="2 4" id="KW-0418">Kinase</keyword>
<name>A0ABV7J175_9RHOB</name>
<reference evidence="5" key="1">
    <citation type="journal article" date="2019" name="Int. J. Syst. Evol. Microbiol.">
        <title>The Global Catalogue of Microorganisms (GCM) 10K type strain sequencing project: providing services to taxonomists for standard genome sequencing and annotation.</title>
        <authorList>
            <consortium name="The Broad Institute Genomics Platform"/>
            <consortium name="The Broad Institute Genome Sequencing Center for Infectious Disease"/>
            <person name="Wu L."/>
            <person name="Ma J."/>
        </authorList>
    </citation>
    <scope>NUCLEOTIDE SEQUENCE [LARGE SCALE GENOMIC DNA]</scope>
    <source>
        <strain evidence="5">KCTC 52039</strain>
    </source>
</reference>
<organism evidence="4 5">
    <name type="scientific">Cypionkella sinensis</name>
    <dbReference type="NCBI Taxonomy" id="1756043"/>
    <lineage>
        <taxon>Bacteria</taxon>
        <taxon>Pseudomonadati</taxon>
        <taxon>Pseudomonadota</taxon>
        <taxon>Alphaproteobacteria</taxon>
        <taxon>Rhodobacterales</taxon>
        <taxon>Paracoccaceae</taxon>
        <taxon>Cypionkella</taxon>
    </lineage>
</organism>
<evidence type="ECO:0000259" key="3">
    <source>
        <dbReference type="Pfam" id="PF00294"/>
    </source>
</evidence>
<comment type="caution">
    <text evidence="4">The sequence shown here is derived from an EMBL/GenBank/DDBJ whole genome shotgun (WGS) entry which is preliminary data.</text>
</comment>
<evidence type="ECO:0000313" key="4">
    <source>
        <dbReference type="EMBL" id="MFC3181391.1"/>
    </source>
</evidence>
<sequence length="294" mass="31130">MPIPRILSFGDNVVDCYEDQKLMYPGGNCLNLAVFAHRFGAETFYGGAVADDPAGRHIRRALLAEGVDVSRLRSLPGNTAFCVIGSQGGDRVFLGADLGVSIVGPEAEDLALMSKVDAVHTGRSSHIDDWAPHIAARSRLSYDFATAHEIVRLMRVAPHCHLASFSGGELSREQALGLAHRAAGLGARHVLITRGAKGALLLSGSELTETRAEIITPLDTLGAGDTFIARVLTGLLRDERPADLLAAAASEAAQTCSWHGGFGHAAPMEVELHLSKSVAEIYRLTKAIPAPALT</sequence>
<gene>
    <name evidence="4" type="ORF">ACFOGH_10365</name>
</gene>
<feature type="domain" description="Carbohydrate kinase PfkB" evidence="3">
    <location>
        <begin position="22"/>
        <end position="260"/>
    </location>
</feature>
<proteinExistence type="predicted"/>
<dbReference type="Proteomes" id="UP001595547">
    <property type="component" value="Unassembled WGS sequence"/>
</dbReference>
<dbReference type="SUPFAM" id="SSF53613">
    <property type="entry name" value="Ribokinase-like"/>
    <property type="match status" value="1"/>
</dbReference>
<evidence type="ECO:0000256" key="2">
    <source>
        <dbReference type="ARBA" id="ARBA00022777"/>
    </source>
</evidence>
<dbReference type="Gene3D" id="3.40.1190.20">
    <property type="match status" value="1"/>
</dbReference>
<dbReference type="Pfam" id="PF00294">
    <property type="entry name" value="PfkB"/>
    <property type="match status" value="1"/>
</dbReference>
<accession>A0ABV7J175</accession>
<keyword evidence="5" id="KW-1185">Reference proteome</keyword>
<evidence type="ECO:0000256" key="1">
    <source>
        <dbReference type="ARBA" id="ARBA00022679"/>
    </source>
</evidence>
<dbReference type="PANTHER" id="PTHR10584">
    <property type="entry name" value="SUGAR KINASE"/>
    <property type="match status" value="1"/>
</dbReference>
<dbReference type="PANTHER" id="PTHR10584:SF166">
    <property type="entry name" value="RIBOKINASE"/>
    <property type="match status" value="1"/>
</dbReference>
<keyword evidence="1" id="KW-0808">Transferase</keyword>